<dbReference type="Proteomes" id="UP000828941">
    <property type="component" value="Chromosome 4"/>
</dbReference>
<protein>
    <submittedName>
        <fullName evidence="1">Uncharacterized protein</fullName>
    </submittedName>
</protein>
<reference evidence="1 2" key="1">
    <citation type="journal article" date="2022" name="DNA Res.">
        <title>Chromosomal-level genome assembly of the orchid tree Bauhinia variegata (Leguminosae; Cercidoideae) supports the allotetraploid origin hypothesis of Bauhinia.</title>
        <authorList>
            <person name="Zhong Y."/>
            <person name="Chen Y."/>
            <person name="Zheng D."/>
            <person name="Pang J."/>
            <person name="Liu Y."/>
            <person name="Luo S."/>
            <person name="Meng S."/>
            <person name="Qian L."/>
            <person name="Wei D."/>
            <person name="Dai S."/>
            <person name="Zhou R."/>
        </authorList>
    </citation>
    <scope>NUCLEOTIDE SEQUENCE [LARGE SCALE GENOMIC DNA]</scope>
    <source>
        <strain evidence="1">BV-YZ2020</strain>
    </source>
</reference>
<evidence type="ECO:0000313" key="2">
    <source>
        <dbReference type="Proteomes" id="UP000828941"/>
    </source>
</evidence>
<accession>A0ACB9PG74</accession>
<dbReference type="EMBL" id="CM039429">
    <property type="protein sequence ID" value="KAI4346984.1"/>
    <property type="molecule type" value="Genomic_DNA"/>
</dbReference>
<evidence type="ECO:0000313" key="1">
    <source>
        <dbReference type="EMBL" id="KAI4346984.1"/>
    </source>
</evidence>
<proteinExistence type="predicted"/>
<name>A0ACB9PG74_BAUVA</name>
<gene>
    <name evidence="1" type="ORF">L6164_007840</name>
</gene>
<sequence>MASASVPALPSHIKAWVYSEYGKSSDILKFDTNVPLPEIKEDQVLIKVEAAALNPIDYRRCGGFLKDTDSPLPVSFSFSSFLANGFQFLLLSTDLFMPFWPTMVDCSSDCYVFEFKSV</sequence>
<organism evidence="1 2">
    <name type="scientific">Bauhinia variegata</name>
    <name type="common">Purple orchid tree</name>
    <name type="synonym">Phanera variegata</name>
    <dbReference type="NCBI Taxonomy" id="167791"/>
    <lineage>
        <taxon>Eukaryota</taxon>
        <taxon>Viridiplantae</taxon>
        <taxon>Streptophyta</taxon>
        <taxon>Embryophyta</taxon>
        <taxon>Tracheophyta</taxon>
        <taxon>Spermatophyta</taxon>
        <taxon>Magnoliopsida</taxon>
        <taxon>eudicotyledons</taxon>
        <taxon>Gunneridae</taxon>
        <taxon>Pentapetalae</taxon>
        <taxon>rosids</taxon>
        <taxon>fabids</taxon>
        <taxon>Fabales</taxon>
        <taxon>Fabaceae</taxon>
        <taxon>Cercidoideae</taxon>
        <taxon>Cercideae</taxon>
        <taxon>Bauhiniinae</taxon>
        <taxon>Bauhinia</taxon>
    </lineage>
</organism>
<keyword evidence="2" id="KW-1185">Reference proteome</keyword>
<comment type="caution">
    <text evidence="1">The sequence shown here is derived from an EMBL/GenBank/DDBJ whole genome shotgun (WGS) entry which is preliminary data.</text>
</comment>